<dbReference type="AlphaFoldDB" id="A0A238JRS1"/>
<evidence type="ECO:0000313" key="2">
    <source>
        <dbReference type="Proteomes" id="UP000207598"/>
    </source>
</evidence>
<protein>
    <submittedName>
        <fullName evidence="1">Uncharacterized protein</fullName>
    </submittedName>
</protein>
<evidence type="ECO:0000313" key="1">
    <source>
        <dbReference type="EMBL" id="SMX33378.1"/>
    </source>
</evidence>
<dbReference type="Proteomes" id="UP000207598">
    <property type="component" value="Unassembled WGS sequence"/>
</dbReference>
<name>A0A238JRS1_9RHOB</name>
<reference evidence="1 2" key="1">
    <citation type="submission" date="2017-05" db="EMBL/GenBank/DDBJ databases">
        <authorList>
            <person name="Song R."/>
            <person name="Chenine A.L."/>
            <person name="Ruprecht R.M."/>
        </authorList>
    </citation>
    <scope>NUCLEOTIDE SEQUENCE [LARGE SCALE GENOMIC DNA]</scope>
    <source>
        <strain evidence="1 2">CECT 8898</strain>
    </source>
</reference>
<organism evidence="1 2">
    <name type="scientific">Maliponia aquimaris</name>
    <dbReference type="NCBI Taxonomy" id="1673631"/>
    <lineage>
        <taxon>Bacteria</taxon>
        <taxon>Pseudomonadati</taxon>
        <taxon>Pseudomonadota</taxon>
        <taxon>Alphaproteobacteria</taxon>
        <taxon>Rhodobacterales</taxon>
        <taxon>Paracoccaceae</taxon>
        <taxon>Maliponia</taxon>
    </lineage>
</organism>
<gene>
    <name evidence="1" type="ORF">MAA8898_00453</name>
</gene>
<proteinExistence type="predicted"/>
<keyword evidence="2" id="KW-1185">Reference proteome</keyword>
<dbReference type="EMBL" id="FXYF01000001">
    <property type="protein sequence ID" value="SMX33378.1"/>
    <property type="molecule type" value="Genomic_DNA"/>
</dbReference>
<sequence length="74" mass="8272">MLIHLHKQATTTPKKRAAIPVRDEIGKLLAESFGVEPQKNFLVSHDDLHAALREFLTPPDYLSGCDRYPTATSI</sequence>
<accession>A0A238JRS1</accession>